<sequence>MDLFDEVFWEERYRSNAAVWSGRPNPQLVAEASDLAAGAALDVGSGEGADALWLASQGWQVTAVDFSTTALRRGAEHAGSLGADVAGRIHWVHADLTTWAPPERHFDLVSAQFMHLAEAPRQALFARLATAVAPGGTLLIVGHHPSDRHTTMSRPSMSDMLFTAEQVGDSLDPAQWDVLVADTRPRAVNDPEGREITIHDAVLRARKRP</sequence>
<evidence type="ECO:0000259" key="2">
    <source>
        <dbReference type="Pfam" id="PF13649"/>
    </source>
</evidence>
<dbReference type="Gene3D" id="3.40.50.150">
    <property type="entry name" value="Vaccinia Virus protein VP39"/>
    <property type="match status" value="1"/>
</dbReference>
<dbReference type="RefSeq" id="WP_344943125.1">
    <property type="nucleotide sequence ID" value="NZ_BAAAZR010000010.1"/>
</dbReference>
<proteinExistence type="predicted"/>
<name>A0ABP7IHI1_9ACTN</name>
<dbReference type="Pfam" id="PF13649">
    <property type="entry name" value="Methyltransf_25"/>
    <property type="match status" value="1"/>
</dbReference>
<evidence type="ECO:0000313" key="3">
    <source>
        <dbReference type="EMBL" id="GAA3818609.1"/>
    </source>
</evidence>
<gene>
    <name evidence="3" type="ORF">GCM10022226_43900</name>
</gene>
<organism evidence="3 4">
    <name type="scientific">Sphaerisporangium flaviroseum</name>
    <dbReference type="NCBI Taxonomy" id="509199"/>
    <lineage>
        <taxon>Bacteria</taxon>
        <taxon>Bacillati</taxon>
        <taxon>Actinomycetota</taxon>
        <taxon>Actinomycetes</taxon>
        <taxon>Streptosporangiales</taxon>
        <taxon>Streptosporangiaceae</taxon>
        <taxon>Sphaerisporangium</taxon>
    </lineage>
</organism>
<evidence type="ECO:0000313" key="4">
    <source>
        <dbReference type="Proteomes" id="UP001500888"/>
    </source>
</evidence>
<dbReference type="InterPro" id="IPR041698">
    <property type="entry name" value="Methyltransf_25"/>
</dbReference>
<dbReference type="Proteomes" id="UP001500888">
    <property type="component" value="Unassembled WGS sequence"/>
</dbReference>
<feature type="domain" description="Methyltransferase" evidence="2">
    <location>
        <begin position="41"/>
        <end position="136"/>
    </location>
</feature>
<dbReference type="InterPro" id="IPR029063">
    <property type="entry name" value="SAM-dependent_MTases_sf"/>
</dbReference>
<dbReference type="EMBL" id="BAAAZR010000010">
    <property type="protein sequence ID" value="GAA3818609.1"/>
    <property type="molecule type" value="Genomic_DNA"/>
</dbReference>
<dbReference type="GO" id="GO:0032259">
    <property type="term" value="P:methylation"/>
    <property type="evidence" value="ECO:0007669"/>
    <property type="project" value="UniProtKB-KW"/>
</dbReference>
<dbReference type="PANTHER" id="PTHR43861">
    <property type="entry name" value="TRANS-ACONITATE 2-METHYLTRANSFERASE-RELATED"/>
    <property type="match status" value="1"/>
</dbReference>
<keyword evidence="3" id="KW-0489">Methyltransferase</keyword>
<dbReference type="CDD" id="cd02440">
    <property type="entry name" value="AdoMet_MTases"/>
    <property type="match status" value="1"/>
</dbReference>
<keyword evidence="4" id="KW-1185">Reference proteome</keyword>
<dbReference type="GO" id="GO:0008168">
    <property type="term" value="F:methyltransferase activity"/>
    <property type="evidence" value="ECO:0007669"/>
    <property type="project" value="UniProtKB-KW"/>
</dbReference>
<protein>
    <submittedName>
        <fullName evidence="3">Class I SAM-dependent methyltransferase</fullName>
    </submittedName>
</protein>
<reference evidence="4" key="1">
    <citation type="journal article" date="2019" name="Int. J. Syst. Evol. Microbiol.">
        <title>The Global Catalogue of Microorganisms (GCM) 10K type strain sequencing project: providing services to taxonomists for standard genome sequencing and annotation.</title>
        <authorList>
            <consortium name="The Broad Institute Genomics Platform"/>
            <consortium name="The Broad Institute Genome Sequencing Center for Infectious Disease"/>
            <person name="Wu L."/>
            <person name="Ma J."/>
        </authorList>
    </citation>
    <scope>NUCLEOTIDE SEQUENCE [LARGE SCALE GENOMIC DNA]</scope>
    <source>
        <strain evidence="4">JCM 16908</strain>
    </source>
</reference>
<dbReference type="SUPFAM" id="SSF53335">
    <property type="entry name" value="S-adenosyl-L-methionine-dependent methyltransferases"/>
    <property type="match status" value="1"/>
</dbReference>
<accession>A0ABP7IHI1</accession>
<evidence type="ECO:0000256" key="1">
    <source>
        <dbReference type="ARBA" id="ARBA00022679"/>
    </source>
</evidence>
<comment type="caution">
    <text evidence="3">The sequence shown here is derived from an EMBL/GenBank/DDBJ whole genome shotgun (WGS) entry which is preliminary data.</text>
</comment>
<keyword evidence="1" id="KW-0808">Transferase</keyword>